<evidence type="ECO:0000313" key="3">
    <source>
        <dbReference type="Proteomes" id="UP001378960"/>
    </source>
</evidence>
<reference evidence="2 3" key="1">
    <citation type="journal article" date="2023" name="Elife">
        <title>Identification of key yeast species and microbe-microbe interactions impacting larval growth of Drosophila in the wild.</title>
        <authorList>
            <person name="Mure A."/>
            <person name="Sugiura Y."/>
            <person name="Maeda R."/>
            <person name="Honda K."/>
            <person name="Sakurai N."/>
            <person name="Takahashi Y."/>
            <person name="Watada M."/>
            <person name="Katoh T."/>
            <person name="Gotoh A."/>
            <person name="Gotoh Y."/>
            <person name="Taniguchi I."/>
            <person name="Nakamura K."/>
            <person name="Hayashi T."/>
            <person name="Katayama T."/>
            <person name="Uemura T."/>
            <person name="Hattori Y."/>
        </authorList>
    </citation>
    <scope>NUCLEOTIDE SEQUENCE [LARGE SCALE GENOMIC DNA]</scope>
    <source>
        <strain evidence="2 3">PK-24</strain>
    </source>
</reference>
<evidence type="ECO:0000256" key="1">
    <source>
        <dbReference type="SAM" id="Phobius"/>
    </source>
</evidence>
<feature type="transmembrane region" description="Helical" evidence="1">
    <location>
        <begin position="101"/>
        <end position="128"/>
    </location>
</feature>
<keyword evidence="1" id="KW-0472">Membrane</keyword>
<dbReference type="InterPro" id="IPR007251">
    <property type="entry name" value="Iron_permease_Fet4"/>
</dbReference>
<keyword evidence="3" id="KW-1185">Reference proteome</keyword>
<feature type="transmembrane region" description="Helical" evidence="1">
    <location>
        <begin position="472"/>
        <end position="491"/>
    </location>
</feature>
<dbReference type="GO" id="GO:0055085">
    <property type="term" value="P:transmembrane transport"/>
    <property type="evidence" value="ECO:0007669"/>
    <property type="project" value="InterPro"/>
</dbReference>
<keyword evidence="1" id="KW-1133">Transmembrane helix</keyword>
<dbReference type="Pfam" id="PF04120">
    <property type="entry name" value="Iron_permease"/>
    <property type="match status" value="2"/>
</dbReference>
<organism evidence="2 3">
    <name type="scientific">Pichia kluyveri</name>
    <name type="common">Yeast</name>
    <dbReference type="NCBI Taxonomy" id="36015"/>
    <lineage>
        <taxon>Eukaryota</taxon>
        <taxon>Fungi</taxon>
        <taxon>Dikarya</taxon>
        <taxon>Ascomycota</taxon>
        <taxon>Saccharomycotina</taxon>
        <taxon>Pichiomycetes</taxon>
        <taxon>Pichiales</taxon>
        <taxon>Pichiaceae</taxon>
        <taxon>Pichia</taxon>
    </lineage>
</organism>
<protein>
    <submittedName>
        <fullName evidence="2">Uncharacterized protein</fullName>
    </submittedName>
</protein>
<gene>
    <name evidence="2" type="ORF">DAPK24_031610</name>
</gene>
<dbReference type="Proteomes" id="UP001378960">
    <property type="component" value="Unassembled WGS sequence"/>
</dbReference>
<keyword evidence="1" id="KW-0812">Transmembrane</keyword>
<accession>A0AAV5R7L0</accession>
<evidence type="ECO:0000313" key="2">
    <source>
        <dbReference type="EMBL" id="GMM46586.1"/>
    </source>
</evidence>
<feature type="transmembrane region" description="Helical" evidence="1">
    <location>
        <begin position="359"/>
        <end position="381"/>
    </location>
</feature>
<feature type="transmembrane region" description="Helical" evidence="1">
    <location>
        <begin position="285"/>
        <end position="304"/>
    </location>
</feature>
<proteinExistence type="predicted"/>
<feature type="transmembrane region" description="Helical" evidence="1">
    <location>
        <begin position="497"/>
        <end position="517"/>
    </location>
</feature>
<sequence length="575" mass="66569">MNVLRYIKVCLLPPKKGAIKLRCEMPDRLSIDNNNIDMDNFDIEVSEKNQDNEKKLSKFDSNLYKFRNLINSLFKKHMDEIHKVEELENDEYYVTSPLDTFIGYAVDVAGSIYVLIIAMSLLIGWIIWGCLTGASDTWQIVMQDGQSIQTYVWNTFLMRQQLDNDENLLLLYGKLKSRSITHKRLLTNFLSKYDINHSLTQLNDFKPLNELNYNEETIDSEINFKSTSFYDKCCDCFVKIIGSLPTVTLYWIGIFVWIGCGKVPINEGTKELPDMETFSNTWQMYVNTATAIELLITTVFLENIRNRASNFISNQTKLFNKLDSKLEFLLRDINNDYYENELVIVERCPRDKIQKCISLYAHVVGNGLGLVISICVFSAWIGIGNVMHWSANWWLVIGSYTGLVGFIDGFVLREIFFSITDYEHKKYLDLLKDSQEFLDMLNLPVELNRPVLKKTISNRISIFINNICSSKYSVIFSFITVLGLVILASAMKWSETAQLVANTPTMIIEGFFLLILVQAHNWASRERSLILEELTKSRTIIYNYIKNNNNINNENNDEQIIEQEIEIENKKVDLL</sequence>
<feature type="transmembrane region" description="Helical" evidence="1">
    <location>
        <begin position="393"/>
        <end position="412"/>
    </location>
</feature>
<name>A0AAV5R7L0_PICKL</name>
<feature type="transmembrane region" description="Helical" evidence="1">
    <location>
        <begin position="247"/>
        <end position="265"/>
    </location>
</feature>
<comment type="caution">
    <text evidence="2">The sequence shown here is derived from an EMBL/GenBank/DDBJ whole genome shotgun (WGS) entry which is preliminary data.</text>
</comment>
<dbReference type="EMBL" id="BTGB01000004">
    <property type="protein sequence ID" value="GMM46586.1"/>
    <property type="molecule type" value="Genomic_DNA"/>
</dbReference>
<dbReference type="AlphaFoldDB" id="A0AAV5R7L0"/>